<dbReference type="GO" id="GO:0005730">
    <property type="term" value="C:nucleolus"/>
    <property type="evidence" value="ECO:0007669"/>
    <property type="project" value="TreeGrafter"/>
</dbReference>
<dbReference type="Pfam" id="PF00035">
    <property type="entry name" value="dsrm"/>
    <property type="match status" value="1"/>
</dbReference>
<protein>
    <submittedName>
        <fullName evidence="6">Double-stranded RNA-specific adenosine deaminase-like</fullName>
    </submittedName>
</protein>
<evidence type="ECO:0000256" key="2">
    <source>
        <dbReference type="SAM" id="MobiDB-lite"/>
    </source>
</evidence>
<dbReference type="OMA" id="TCITIEN"/>
<dbReference type="GO" id="GO:0003726">
    <property type="term" value="F:double-stranded RNA adenosine deaminase activity"/>
    <property type="evidence" value="ECO:0007669"/>
    <property type="project" value="TreeGrafter"/>
</dbReference>
<dbReference type="AlphaFoldDB" id="A0A6P6Y596"/>
<accession>A0A6P6Y596</accession>
<dbReference type="PANTHER" id="PTHR10910">
    <property type="entry name" value="EUKARYOTE SPECIFIC DSRNA BINDING PROTEIN"/>
    <property type="match status" value="1"/>
</dbReference>
<feature type="domain" description="A to I editase" evidence="4">
    <location>
        <begin position="297"/>
        <end position="654"/>
    </location>
</feature>
<dbReference type="Proteomes" id="UP000515146">
    <property type="component" value="Unplaced"/>
</dbReference>
<dbReference type="SUPFAM" id="SSF54768">
    <property type="entry name" value="dsRNA-binding domain-like"/>
    <property type="match status" value="1"/>
</dbReference>
<evidence type="ECO:0000259" key="4">
    <source>
        <dbReference type="PROSITE" id="PS50141"/>
    </source>
</evidence>
<evidence type="ECO:0000313" key="5">
    <source>
        <dbReference type="Proteomes" id="UP000515146"/>
    </source>
</evidence>
<dbReference type="GO" id="GO:0006396">
    <property type="term" value="P:RNA processing"/>
    <property type="evidence" value="ECO:0007669"/>
    <property type="project" value="InterPro"/>
</dbReference>
<dbReference type="Gene3D" id="3.30.160.20">
    <property type="match status" value="1"/>
</dbReference>
<dbReference type="GO" id="GO:0008251">
    <property type="term" value="F:tRNA-specific adenosine deaminase activity"/>
    <property type="evidence" value="ECO:0007669"/>
    <property type="project" value="TreeGrafter"/>
</dbReference>
<dbReference type="GO" id="GO:0006382">
    <property type="term" value="P:adenosine to inosine editing"/>
    <property type="evidence" value="ECO:0007669"/>
    <property type="project" value="TreeGrafter"/>
</dbReference>
<dbReference type="CTD" id="103"/>
<dbReference type="SMART" id="SM00552">
    <property type="entry name" value="ADEAMc"/>
    <property type="match status" value="1"/>
</dbReference>
<dbReference type="PROSITE" id="PS50137">
    <property type="entry name" value="DS_RBD"/>
    <property type="match status" value="1"/>
</dbReference>
<feature type="region of interest" description="Disordered" evidence="2">
    <location>
        <begin position="657"/>
        <end position="688"/>
    </location>
</feature>
<dbReference type="Pfam" id="PF02137">
    <property type="entry name" value="A_deamin"/>
    <property type="match status" value="1"/>
</dbReference>
<keyword evidence="5" id="KW-1185">Reference proteome</keyword>
<feature type="region of interest" description="Disordered" evidence="2">
    <location>
        <begin position="146"/>
        <end position="168"/>
    </location>
</feature>
<dbReference type="GO" id="GO:0003725">
    <property type="term" value="F:double-stranded RNA binding"/>
    <property type="evidence" value="ECO:0007669"/>
    <property type="project" value="TreeGrafter"/>
</dbReference>
<gene>
    <name evidence="6" type="primary">LOC113794299</name>
</gene>
<dbReference type="GO" id="GO:0005737">
    <property type="term" value="C:cytoplasm"/>
    <property type="evidence" value="ECO:0007669"/>
    <property type="project" value="TreeGrafter"/>
</dbReference>
<dbReference type="KEGG" id="dpte:113794299"/>
<reference evidence="6" key="1">
    <citation type="submission" date="2025-08" db="UniProtKB">
        <authorList>
            <consortium name="RefSeq"/>
        </authorList>
    </citation>
    <scope>IDENTIFICATION</scope>
    <source>
        <strain evidence="6">Airmid</strain>
    </source>
</reference>
<keyword evidence="1" id="KW-0694">RNA-binding</keyword>
<evidence type="ECO:0000259" key="3">
    <source>
        <dbReference type="PROSITE" id="PS50137"/>
    </source>
</evidence>
<proteinExistence type="predicted"/>
<feature type="compositionally biased region" description="Low complexity" evidence="2">
    <location>
        <begin position="659"/>
        <end position="688"/>
    </location>
</feature>
<evidence type="ECO:0000313" key="6">
    <source>
        <dbReference type="RefSeq" id="XP_027200211.1"/>
    </source>
</evidence>
<evidence type="ECO:0000256" key="1">
    <source>
        <dbReference type="PROSITE-ProRule" id="PRU00266"/>
    </source>
</evidence>
<name>A0A6P6Y596_DERPT</name>
<dbReference type="RefSeq" id="XP_027200211.1">
    <property type="nucleotide sequence ID" value="XM_027344410.1"/>
</dbReference>
<dbReference type="FunCoup" id="A0A6P6Y596">
    <property type="interactions" value="862"/>
</dbReference>
<dbReference type="InterPro" id="IPR014720">
    <property type="entry name" value="dsRBD_dom"/>
</dbReference>
<feature type="region of interest" description="Disordered" evidence="2">
    <location>
        <begin position="191"/>
        <end position="212"/>
    </location>
</feature>
<dbReference type="InterPro" id="IPR002466">
    <property type="entry name" value="A_deamin"/>
</dbReference>
<organism evidence="5 6">
    <name type="scientific">Dermatophagoides pteronyssinus</name>
    <name type="common">European house dust mite</name>
    <dbReference type="NCBI Taxonomy" id="6956"/>
    <lineage>
        <taxon>Eukaryota</taxon>
        <taxon>Metazoa</taxon>
        <taxon>Ecdysozoa</taxon>
        <taxon>Arthropoda</taxon>
        <taxon>Chelicerata</taxon>
        <taxon>Arachnida</taxon>
        <taxon>Acari</taxon>
        <taxon>Acariformes</taxon>
        <taxon>Sarcoptiformes</taxon>
        <taxon>Astigmata</taxon>
        <taxon>Psoroptidia</taxon>
        <taxon>Analgoidea</taxon>
        <taxon>Pyroglyphidae</taxon>
        <taxon>Dermatophagoidinae</taxon>
        <taxon>Dermatophagoides</taxon>
    </lineage>
</organism>
<dbReference type="OrthoDB" id="10268011at2759"/>
<dbReference type="InParanoid" id="A0A6P6Y596"/>
<sequence>METDNTSNNVSNFKLLDNFIQDVRQENENKRKMLEMFSSNNEIEDINMKISQQEIGEIASRLKTIFSLDKSPVQVLHELFPGTNNTVRIIDKGSHGLAHEPTHLTCITIENIGSFIGEAKSKQESKQKAAQNAIGFLTRFLPLSESKSKSKRKNKRNKTGDSTIGKFVEYSQQNQTDVEMTSEEISQPQIEFIPKQDSENSQSNDDGKLTDVDEKVKPTSYSLKFMQDADLSKLICEKVFEKLSETINPINLNKLIDKLICDERARLNFVEQDLWRYKELASFVLVSDIDKSIQVLCLGTGTKCLSSEHLSLDGNVVQDSHAEVIARRSLIHILYDQLESLLANNLNDKPVFILEPADSSGKRFRLKSHLKLHLFITSPPCGDARVFNFNENIKNIRTPKGVLRCKIEKGQGTVPMPSNYMATWDGILLSYQRCTFMSCSDKLALWNVVGVQGSLLSLVLEPLYIESLVVSNLFRYTHLVRALHGRIDKEKLNSKLENLTGYRINECKVGFNDKSSTFKDPKFSFIPSYSHNWYNPIEQKSSEQIFGDIEIIRCETGTNYFNDEISRLSKRKLLERFLNLISNYPDISKEIHLTDTSDDVNVETLSISNCANKDYHFLKHIARTYHQAKIALFATFEESNLKTWVPAPIDVDLFPIFPQPSTQQEPEPSIEVNNDIVADNNNDNQSES</sequence>
<dbReference type="PANTHER" id="PTHR10910:SF62">
    <property type="entry name" value="AT07585P-RELATED"/>
    <property type="match status" value="1"/>
</dbReference>
<dbReference type="PROSITE" id="PS50141">
    <property type="entry name" value="A_DEAMIN_EDITASE"/>
    <property type="match status" value="1"/>
</dbReference>
<feature type="domain" description="DRBM" evidence="3">
    <location>
        <begin position="71"/>
        <end position="139"/>
    </location>
</feature>